<dbReference type="OrthoDB" id="9984778at2759"/>
<dbReference type="AlphaFoldDB" id="A0A813C682"/>
<dbReference type="Proteomes" id="UP000601435">
    <property type="component" value="Unassembled WGS sequence"/>
</dbReference>
<feature type="compositionally biased region" description="Basic and acidic residues" evidence="1">
    <location>
        <begin position="200"/>
        <end position="219"/>
    </location>
</feature>
<keyword evidence="3" id="KW-1185">Reference proteome</keyword>
<evidence type="ECO:0000256" key="1">
    <source>
        <dbReference type="SAM" id="MobiDB-lite"/>
    </source>
</evidence>
<protein>
    <submittedName>
        <fullName evidence="2">Uncharacterized protein</fullName>
    </submittedName>
</protein>
<name>A0A813C682_9DINO</name>
<evidence type="ECO:0000313" key="3">
    <source>
        <dbReference type="Proteomes" id="UP000601435"/>
    </source>
</evidence>
<feature type="region of interest" description="Disordered" evidence="1">
    <location>
        <begin position="198"/>
        <end position="219"/>
    </location>
</feature>
<sequence length="427" mass="46222">MGRTPSCRGDGLSDEALALRALKPVKRPADWGAELPEDPILCSQAPPAVLTGLDKPKPPNSVSAKVWRVAADARNKGAKRPRMTAKSRSVKSFSVSPPVVAHHLEMQAVSCNVLHDERREEPRESLEGPKKQCQYNILAALGIPHKGQERWTEVQGAPASNLQTQVTAPKARKKQVRSKGQHPTRDLLRQFALLAPSRSKSKDAVEGTVEERTDSHSEEVASALHGKAFQVRLKTISGNVKVAFSGAAARAFYRSLGLQRGGRVRLQGFTSTRENDMEVLRFKDVHPGVSIKVVATAAMSLEGEEVLRLQDLKGHLAKVKRGEAKAVVSVQALAGRVGKLERQELALQPGEFVATRTIQLHCPSSNLACAWRLWDAQAEKFGAELQGQPLVINGARVREARGEAELTGCVSLDVEGSRTSASILSAG</sequence>
<dbReference type="EMBL" id="CAJNJA010086807">
    <property type="protein sequence ID" value="CAE7938662.1"/>
    <property type="molecule type" value="Genomic_DNA"/>
</dbReference>
<reference evidence="2" key="1">
    <citation type="submission" date="2021-02" db="EMBL/GenBank/DDBJ databases">
        <authorList>
            <person name="Dougan E. K."/>
            <person name="Rhodes N."/>
            <person name="Thang M."/>
            <person name="Chan C."/>
        </authorList>
    </citation>
    <scope>NUCLEOTIDE SEQUENCE</scope>
</reference>
<evidence type="ECO:0000313" key="2">
    <source>
        <dbReference type="EMBL" id="CAE7938662.1"/>
    </source>
</evidence>
<organism evidence="2 3">
    <name type="scientific">Symbiodinium necroappetens</name>
    <dbReference type="NCBI Taxonomy" id="1628268"/>
    <lineage>
        <taxon>Eukaryota</taxon>
        <taxon>Sar</taxon>
        <taxon>Alveolata</taxon>
        <taxon>Dinophyceae</taxon>
        <taxon>Suessiales</taxon>
        <taxon>Symbiodiniaceae</taxon>
        <taxon>Symbiodinium</taxon>
    </lineage>
</organism>
<gene>
    <name evidence="2" type="ORF">SNEC2469_LOCUS33242</name>
</gene>
<proteinExistence type="predicted"/>
<accession>A0A813C682</accession>
<comment type="caution">
    <text evidence="2">The sequence shown here is derived from an EMBL/GenBank/DDBJ whole genome shotgun (WGS) entry which is preliminary data.</text>
</comment>